<reference evidence="2 3" key="1">
    <citation type="journal article" date="2017" name="Syst. Appl. Microbiol.">
        <title>Soybeans inoculated with root zone soils of Canadian native legumes harbour diverse and novel Bradyrhizobium spp. that possess agricultural potential.</title>
        <authorList>
            <person name="Bromfield E.S.P."/>
            <person name="Cloutier S."/>
            <person name="Tambong J.T."/>
            <person name="Tran Thi T.V."/>
        </authorList>
    </citation>
    <scope>NUCLEOTIDE SEQUENCE [LARGE SCALE GENOMIC DNA]</scope>
    <source>
        <strain evidence="2 3">323S2</strain>
    </source>
</reference>
<dbReference type="EMBL" id="JACBFH010000001">
    <property type="protein sequence ID" value="NYY94834.1"/>
    <property type="molecule type" value="Genomic_DNA"/>
</dbReference>
<evidence type="ECO:0000313" key="2">
    <source>
        <dbReference type="EMBL" id="UGX98337.1"/>
    </source>
</evidence>
<dbReference type="AlphaFoldDB" id="A0A7Z0TV45"/>
<dbReference type="RefSeq" id="WP_166341373.1">
    <property type="nucleotide sequence ID" value="NZ_CP088280.1"/>
</dbReference>
<accession>A0A7Z0TV45</accession>
<gene>
    <name evidence="2" type="ORF">G6321_00025755</name>
    <name evidence="1" type="ORF">G6321_42475</name>
</gene>
<name>A0A7Z0TV45_9BRAD</name>
<evidence type="ECO:0000313" key="1">
    <source>
        <dbReference type="EMBL" id="NYY94834.1"/>
    </source>
</evidence>
<dbReference type="EMBL" id="CP088280">
    <property type="protein sequence ID" value="UGX98337.1"/>
    <property type="molecule type" value="Genomic_DNA"/>
</dbReference>
<sequence length="241" mass="26810">MGYRKKSGGKTDLVATESSEADRETIRALFQQAWVASTGIGIRDIDFTLINWPETARAIGRASEILALDPAKYRVLSSFLADAPDREAAQMIRETIDRWVAKNWATFEAEWQSEALKLFEGNGSGYRAFEDFIDRWPQLASDTKLLADVIEALDRDSRDMENKVERLRALTGSIASVKLVIDAVNRNNTGPRVSRELASLIAEWAGKTVWGELQYAVWCNDARPYRAGPANSDSSLSGFSA</sequence>
<evidence type="ECO:0000313" key="3">
    <source>
        <dbReference type="Proteomes" id="UP000564836"/>
    </source>
</evidence>
<organism evidence="1">
    <name type="scientific">Bradyrhizobium barranii subsp. barranii</name>
    <dbReference type="NCBI Taxonomy" id="2823807"/>
    <lineage>
        <taxon>Bacteria</taxon>
        <taxon>Pseudomonadati</taxon>
        <taxon>Pseudomonadota</taxon>
        <taxon>Alphaproteobacteria</taxon>
        <taxon>Hyphomicrobiales</taxon>
        <taxon>Nitrobacteraceae</taxon>
        <taxon>Bradyrhizobium</taxon>
        <taxon>Bradyrhizobium barranii</taxon>
    </lineage>
</organism>
<protein>
    <submittedName>
        <fullName evidence="1">Uncharacterized protein</fullName>
    </submittedName>
</protein>
<reference evidence="2 3" key="3">
    <citation type="journal article" date="2022" name="Int. J. Syst. Evol. Microbiol.">
        <title>Strains of Bradyrhizobium barranii sp. nov. associated with legumes native to Canada are symbionts of soybeans and belong to different subspecies (subsp. barranii subsp. nov. and subsp. apii subsp. nov.) and symbiovars (sv. glycinearum and sv. septentrionale).</title>
        <authorList>
            <person name="Bromfield E.S.P."/>
            <person name="Cloutier S."/>
            <person name="Wasai-Hara S."/>
            <person name="Minamisawa K."/>
        </authorList>
    </citation>
    <scope>NUCLEOTIDE SEQUENCE [LARGE SCALE GENOMIC DNA]</scope>
    <source>
        <strain evidence="2 3">323S2</strain>
    </source>
</reference>
<dbReference type="Proteomes" id="UP000564836">
    <property type="component" value="Chromosome"/>
</dbReference>
<proteinExistence type="predicted"/>
<reference evidence="1" key="2">
    <citation type="submission" date="2020-06" db="EMBL/GenBank/DDBJ databases">
        <title>Whole Genome Sequence of Bradyrhizobium sp. Strain 323S2.</title>
        <authorList>
            <person name="Bromfield E.S.P."/>
        </authorList>
    </citation>
    <scope>NUCLEOTIDE SEQUENCE [LARGE SCALE GENOMIC DNA]</scope>
    <source>
        <strain evidence="1">323S2</strain>
    </source>
</reference>